<organism evidence="3">
    <name type="scientific">Drosophila persimilis</name>
    <name type="common">Fruit fly</name>
    <dbReference type="NCBI Taxonomy" id="7234"/>
    <lineage>
        <taxon>Eukaryota</taxon>
        <taxon>Metazoa</taxon>
        <taxon>Ecdysozoa</taxon>
        <taxon>Arthropoda</taxon>
        <taxon>Hexapoda</taxon>
        <taxon>Insecta</taxon>
        <taxon>Pterygota</taxon>
        <taxon>Neoptera</taxon>
        <taxon>Endopterygota</taxon>
        <taxon>Diptera</taxon>
        <taxon>Brachycera</taxon>
        <taxon>Muscomorpha</taxon>
        <taxon>Ephydroidea</taxon>
        <taxon>Drosophilidae</taxon>
        <taxon>Drosophila</taxon>
        <taxon>Sophophora</taxon>
    </lineage>
</organism>
<evidence type="ECO:0000313" key="2">
    <source>
        <dbReference type="EMBL" id="EDW29057.1"/>
    </source>
</evidence>
<dbReference type="PhylomeDB" id="B4G9M7"/>
<feature type="region of interest" description="Disordered" evidence="1">
    <location>
        <begin position="1"/>
        <end position="56"/>
    </location>
</feature>
<dbReference type="EMBL" id="CH479180">
    <property type="protein sequence ID" value="EDW29057.1"/>
    <property type="molecule type" value="Genomic_DNA"/>
</dbReference>
<sequence length="351" mass="38821">MDVKCSSSPAQQLTKNKEDTGVDKPSGDGNPPNLGKKASRLARSLKTVSHSETDYNSLDGKRLSRRQLARKRREDSIKCLDLERKFFAPQASPDVLIIRFPDPEITSDLVAGLSANISEAIGGSPSSRLEPRYCTARLKAGADVEATISEINRVPFGNGFLKAERQVFSAEEEAKSIDTRCLEVSHIPENMNKSAIKALFGTAKMVDMGGMRKATRALVRFATFELAREAFGDVSVASPQLSVRFRRVRRHSGLKKATTSDSDASKEEMIEREVTSVQHDRDIHKLKLQMSDYGAIIRNLLARQVISGMKPKMEANSYPEMHTPYPTPAYRLMTLPIGQDNDAAARLSNKP</sequence>
<feature type="compositionally biased region" description="Basic and acidic residues" evidence="1">
    <location>
        <begin position="15"/>
        <end position="26"/>
    </location>
</feature>
<dbReference type="OrthoDB" id="4726at2759"/>
<accession>B4G9M7</accession>
<dbReference type="AlphaFoldDB" id="B4G9M7"/>
<dbReference type="KEGG" id="dpe:6588692"/>
<dbReference type="OMA" id="LEPRYCT"/>
<dbReference type="Proteomes" id="UP000008744">
    <property type="component" value="Unassembled WGS sequence"/>
</dbReference>
<name>B4G9M7_DROPE</name>
<reference evidence="2 3" key="1">
    <citation type="journal article" date="2007" name="Nature">
        <title>Evolution of genes and genomes on the Drosophila phylogeny.</title>
        <authorList>
            <consortium name="Drosophila 12 Genomes Consortium"/>
            <person name="Clark A.G."/>
            <person name="Eisen M.B."/>
            <person name="Smith D.R."/>
            <person name="Bergman C.M."/>
            <person name="Oliver B."/>
            <person name="Markow T.A."/>
            <person name="Kaufman T.C."/>
            <person name="Kellis M."/>
            <person name="Gelbart W."/>
            <person name="Iyer V.N."/>
            <person name="Pollard D.A."/>
            <person name="Sackton T.B."/>
            <person name="Larracuente A.M."/>
            <person name="Singh N.D."/>
            <person name="Abad J.P."/>
            <person name="Abt D.N."/>
            <person name="Adryan B."/>
            <person name="Aguade M."/>
            <person name="Akashi H."/>
            <person name="Anderson W.W."/>
            <person name="Aquadro C.F."/>
            <person name="Ardell D.H."/>
            <person name="Arguello R."/>
            <person name="Artieri C.G."/>
            <person name="Barbash D.A."/>
            <person name="Barker D."/>
            <person name="Barsanti P."/>
            <person name="Batterham P."/>
            <person name="Batzoglou S."/>
            <person name="Begun D."/>
            <person name="Bhutkar A."/>
            <person name="Blanco E."/>
            <person name="Bosak S.A."/>
            <person name="Bradley R.K."/>
            <person name="Brand A.D."/>
            <person name="Brent M.R."/>
            <person name="Brooks A.N."/>
            <person name="Brown R.H."/>
            <person name="Butlin R.K."/>
            <person name="Caggese C."/>
            <person name="Calvi B.R."/>
            <person name="Bernardo de Carvalho A."/>
            <person name="Caspi A."/>
            <person name="Castrezana S."/>
            <person name="Celniker S.E."/>
            <person name="Chang J.L."/>
            <person name="Chapple C."/>
            <person name="Chatterji S."/>
            <person name="Chinwalla A."/>
            <person name="Civetta A."/>
            <person name="Clifton S.W."/>
            <person name="Comeron J.M."/>
            <person name="Costello J.C."/>
            <person name="Coyne J.A."/>
            <person name="Daub J."/>
            <person name="David R.G."/>
            <person name="Delcher A.L."/>
            <person name="Delehaunty K."/>
            <person name="Do C.B."/>
            <person name="Ebling H."/>
            <person name="Edwards K."/>
            <person name="Eickbush T."/>
            <person name="Evans J.D."/>
            <person name="Filipski A."/>
            <person name="Findeiss S."/>
            <person name="Freyhult E."/>
            <person name="Fulton L."/>
            <person name="Fulton R."/>
            <person name="Garcia A.C."/>
            <person name="Gardiner A."/>
            <person name="Garfield D.A."/>
            <person name="Garvin B.E."/>
            <person name="Gibson G."/>
            <person name="Gilbert D."/>
            <person name="Gnerre S."/>
            <person name="Godfrey J."/>
            <person name="Good R."/>
            <person name="Gotea V."/>
            <person name="Gravely B."/>
            <person name="Greenberg A.J."/>
            <person name="Griffiths-Jones S."/>
            <person name="Gross S."/>
            <person name="Guigo R."/>
            <person name="Gustafson E.A."/>
            <person name="Haerty W."/>
            <person name="Hahn M.W."/>
            <person name="Halligan D.L."/>
            <person name="Halpern A.L."/>
            <person name="Halter G.M."/>
            <person name="Han M.V."/>
            <person name="Heger A."/>
            <person name="Hillier L."/>
            <person name="Hinrichs A.S."/>
            <person name="Holmes I."/>
            <person name="Hoskins R.A."/>
            <person name="Hubisz M.J."/>
            <person name="Hultmark D."/>
            <person name="Huntley M.A."/>
            <person name="Jaffe D.B."/>
            <person name="Jagadeeshan S."/>
            <person name="Jeck W.R."/>
            <person name="Johnson J."/>
            <person name="Jones C.D."/>
            <person name="Jordan W.C."/>
            <person name="Karpen G.H."/>
            <person name="Kataoka E."/>
            <person name="Keightley P.D."/>
            <person name="Kheradpour P."/>
            <person name="Kirkness E.F."/>
            <person name="Koerich L.B."/>
            <person name="Kristiansen K."/>
            <person name="Kudrna D."/>
            <person name="Kulathinal R.J."/>
            <person name="Kumar S."/>
            <person name="Kwok R."/>
            <person name="Lander E."/>
            <person name="Langley C.H."/>
            <person name="Lapoint R."/>
            <person name="Lazzaro B.P."/>
            <person name="Lee S.J."/>
            <person name="Levesque L."/>
            <person name="Li R."/>
            <person name="Lin C.F."/>
            <person name="Lin M.F."/>
            <person name="Lindblad-Toh K."/>
            <person name="Llopart A."/>
            <person name="Long M."/>
            <person name="Low L."/>
            <person name="Lozovsky E."/>
            <person name="Lu J."/>
            <person name="Luo M."/>
            <person name="Machado C.A."/>
            <person name="Makalowski W."/>
            <person name="Marzo M."/>
            <person name="Matsuda M."/>
            <person name="Matzkin L."/>
            <person name="McAllister B."/>
            <person name="McBride C.S."/>
            <person name="McKernan B."/>
            <person name="McKernan K."/>
            <person name="Mendez-Lago M."/>
            <person name="Minx P."/>
            <person name="Mollenhauer M.U."/>
            <person name="Montooth K."/>
            <person name="Mount S.M."/>
            <person name="Mu X."/>
            <person name="Myers E."/>
            <person name="Negre B."/>
            <person name="Newfeld S."/>
            <person name="Nielsen R."/>
            <person name="Noor M.A."/>
            <person name="O'Grady P."/>
            <person name="Pachter L."/>
            <person name="Papaceit M."/>
            <person name="Parisi M.J."/>
            <person name="Parisi M."/>
            <person name="Parts L."/>
            <person name="Pedersen J.S."/>
            <person name="Pesole G."/>
            <person name="Phillippy A.M."/>
            <person name="Ponting C.P."/>
            <person name="Pop M."/>
            <person name="Porcelli D."/>
            <person name="Powell J.R."/>
            <person name="Prohaska S."/>
            <person name="Pruitt K."/>
            <person name="Puig M."/>
            <person name="Quesneville H."/>
            <person name="Ram K.R."/>
            <person name="Rand D."/>
            <person name="Rasmussen M.D."/>
            <person name="Reed L.K."/>
            <person name="Reenan R."/>
            <person name="Reily A."/>
            <person name="Remington K.A."/>
            <person name="Rieger T.T."/>
            <person name="Ritchie M.G."/>
            <person name="Robin C."/>
            <person name="Rogers Y.H."/>
            <person name="Rohde C."/>
            <person name="Rozas J."/>
            <person name="Rubenfield M.J."/>
            <person name="Ruiz A."/>
            <person name="Russo S."/>
            <person name="Salzberg S.L."/>
            <person name="Sanchez-Gracia A."/>
            <person name="Saranga D.J."/>
            <person name="Sato H."/>
            <person name="Schaeffer S.W."/>
            <person name="Schatz M.C."/>
            <person name="Schlenke T."/>
            <person name="Schwartz R."/>
            <person name="Segarra C."/>
            <person name="Singh R.S."/>
            <person name="Sirot L."/>
            <person name="Sirota M."/>
            <person name="Sisneros N.B."/>
            <person name="Smith C.D."/>
            <person name="Smith T.F."/>
            <person name="Spieth J."/>
            <person name="Stage D.E."/>
            <person name="Stark A."/>
            <person name="Stephan W."/>
            <person name="Strausberg R.L."/>
            <person name="Strempel S."/>
            <person name="Sturgill D."/>
            <person name="Sutton G."/>
            <person name="Sutton G.G."/>
            <person name="Tao W."/>
            <person name="Teichmann S."/>
            <person name="Tobari Y.N."/>
            <person name="Tomimura Y."/>
            <person name="Tsolas J.M."/>
            <person name="Valente V.L."/>
            <person name="Venter E."/>
            <person name="Venter J.C."/>
            <person name="Vicario S."/>
            <person name="Vieira F.G."/>
            <person name="Vilella A.J."/>
            <person name="Villasante A."/>
            <person name="Walenz B."/>
            <person name="Wang J."/>
            <person name="Wasserman M."/>
            <person name="Watts T."/>
            <person name="Wilson D."/>
            <person name="Wilson R.K."/>
            <person name="Wing R.A."/>
            <person name="Wolfner M.F."/>
            <person name="Wong A."/>
            <person name="Wong G.K."/>
            <person name="Wu C.I."/>
            <person name="Wu G."/>
            <person name="Yamamoto D."/>
            <person name="Yang H.P."/>
            <person name="Yang S.P."/>
            <person name="Yorke J.A."/>
            <person name="Yoshida K."/>
            <person name="Zdobnov E."/>
            <person name="Zhang P."/>
            <person name="Zhang Y."/>
            <person name="Zimin A.V."/>
            <person name="Baldwin J."/>
            <person name="Abdouelleil A."/>
            <person name="Abdulkadir J."/>
            <person name="Abebe A."/>
            <person name="Abera B."/>
            <person name="Abreu J."/>
            <person name="Acer S.C."/>
            <person name="Aftuck L."/>
            <person name="Alexander A."/>
            <person name="An P."/>
            <person name="Anderson E."/>
            <person name="Anderson S."/>
            <person name="Arachi H."/>
            <person name="Azer M."/>
            <person name="Bachantsang P."/>
            <person name="Barry A."/>
            <person name="Bayul T."/>
            <person name="Berlin A."/>
            <person name="Bessette D."/>
            <person name="Bloom T."/>
            <person name="Blye J."/>
            <person name="Boguslavskiy L."/>
            <person name="Bonnet C."/>
            <person name="Boukhgalter B."/>
            <person name="Bourzgui I."/>
            <person name="Brown A."/>
            <person name="Cahill P."/>
            <person name="Channer S."/>
            <person name="Cheshatsang Y."/>
            <person name="Chuda L."/>
            <person name="Citroen M."/>
            <person name="Collymore A."/>
            <person name="Cooke P."/>
            <person name="Costello M."/>
            <person name="D'Aco K."/>
            <person name="Daza R."/>
            <person name="De Haan G."/>
            <person name="DeGray S."/>
            <person name="DeMaso C."/>
            <person name="Dhargay N."/>
            <person name="Dooley K."/>
            <person name="Dooley E."/>
            <person name="Doricent M."/>
            <person name="Dorje P."/>
            <person name="Dorjee K."/>
            <person name="Dupes A."/>
            <person name="Elong R."/>
            <person name="Falk J."/>
            <person name="Farina A."/>
            <person name="Faro S."/>
            <person name="Ferguson D."/>
            <person name="Fisher S."/>
            <person name="Foley C.D."/>
            <person name="Franke A."/>
            <person name="Friedrich D."/>
            <person name="Gadbois L."/>
            <person name="Gearin G."/>
            <person name="Gearin C.R."/>
            <person name="Giannoukos G."/>
            <person name="Goode T."/>
            <person name="Graham J."/>
            <person name="Grandbois E."/>
            <person name="Grewal S."/>
            <person name="Gyaltsen K."/>
            <person name="Hafez N."/>
            <person name="Hagos B."/>
            <person name="Hall J."/>
            <person name="Henson C."/>
            <person name="Hollinger A."/>
            <person name="Honan T."/>
            <person name="Huard M.D."/>
            <person name="Hughes L."/>
            <person name="Hurhula B."/>
            <person name="Husby M.E."/>
            <person name="Kamat A."/>
            <person name="Kanga B."/>
            <person name="Kashin S."/>
            <person name="Khazanovich D."/>
            <person name="Kisner P."/>
            <person name="Lance K."/>
            <person name="Lara M."/>
            <person name="Lee W."/>
            <person name="Lennon N."/>
            <person name="Letendre F."/>
            <person name="LeVine R."/>
            <person name="Lipovsky A."/>
            <person name="Liu X."/>
            <person name="Liu J."/>
            <person name="Liu S."/>
            <person name="Lokyitsang T."/>
            <person name="Lokyitsang Y."/>
            <person name="Lubonja R."/>
            <person name="Lui A."/>
            <person name="MacDonald P."/>
            <person name="Magnisalis V."/>
            <person name="Maru K."/>
            <person name="Matthews C."/>
            <person name="McCusker W."/>
            <person name="McDonough S."/>
            <person name="Mehta T."/>
            <person name="Meldrim J."/>
            <person name="Meneus L."/>
            <person name="Mihai O."/>
            <person name="Mihalev A."/>
            <person name="Mihova T."/>
            <person name="Mittelman R."/>
            <person name="Mlenga V."/>
            <person name="Montmayeur A."/>
            <person name="Mulrain L."/>
            <person name="Navidi A."/>
            <person name="Naylor J."/>
            <person name="Negash T."/>
            <person name="Nguyen T."/>
            <person name="Nguyen N."/>
            <person name="Nicol R."/>
            <person name="Norbu C."/>
            <person name="Norbu N."/>
            <person name="Novod N."/>
            <person name="O'Neill B."/>
            <person name="Osman S."/>
            <person name="Markiewicz E."/>
            <person name="Oyono O.L."/>
            <person name="Patti C."/>
            <person name="Phunkhang P."/>
            <person name="Pierre F."/>
            <person name="Priest M."/>
            <person name="Raghuraman S."/>
            <person name="Rege F."/>
            <person name="Reyes R."/>
            <person name="Rise C."/>
            <person name="Rogov P."/>
            <person name="Ross K."/>
            <person name="Ryan E."/>
            <person name="Settipalli S."/>
            <person name="Shea T."/>
            <person name="Sherpa N."/>
            <person name="Shi L."/>
            <person name="Shih D."/>
            <person name="Sparrow T."/>
            <person name="Spaulding J."/>
            <person name="Stalker J."/>
            <person name="Stange-Thomann N."/>
            <person name="Stavropoulos S."/>
            <person name="Stone C."/>
            <person name="Strader C."/>
            <person name="Tesfaye S."/>
            <person name="Thomson T."/>
            <person name="Thoulutsang Y."/>
            <person name="Thoulutsang D."/>
            <person name="Topham K."/>
            <person name="Topping I."/>
            <person name="Tsamla T."/>
            <person name="Vassiliev H."/>
            <person name="Vo A."/>
            <person name="Wangchuk T."/>
            <person name="Wangdi T."/>
            <person name="Weiand M."/>
            <person name="Wilkinson J."/>
            <person name="Wilson A."/>
            <person name="Yadav S."/>
            <person name="Young G."/>
            <person name="Yu Q."/>
            <person name="Zembek L."/>
            <person name="Zhong D."/>
            <person name="Zimmer A."/>
            <person name="Zwirko Z."/>
            <person name="Jaffe D.B."/>
            <person name="Alvarez P."/>
            <person name="Brockman W."/>
            <person name="Butler J."/>
            <person name="Chin C."/>
            <person name="Gnerre S."/>
            <person name="Grabherr M."/>
            <person name="Kleber M."/>
            <person name="Mauceli E."/>
            <person name="MacCallum I."/>
        </authorList>
    </citation>
    <scope>NUCLEOTIDE SEQUENCE [LARGE SCALE GENOMIC DNA]</scope>
    <source>
        <strain evidence="3">MSH-3 / Tucson 14011-0111.49</strain>
    </source>
</reference>
<gene>
    <name evidence="2" type="primary">Dper\GL18619</name>
    <name evidence="2" type="ORF">Dper_GL18619</name>
</gene>
<dbReference type="HOGENOM" id="CLU_067927_0_0_1"/>
<dbReference type="eggNOG" id="ENOG502S366">
    <property type="taxonomic scope" value="Eukaryota"/>
</dbReference>
<evidence type="ECO:0000256" key="1">
    <source>
        <dbReference type="SAM" id="MobiDB-lite"/>
    </source>
</evidence>
<proteinExistence type="predicted"/>
<keyword evidence="3" id="KW-1185">Reference proteome</keyword>
<protein>
    <submittedName>
        <fullName evidence="2">GL18619</fullName>
    </submittedName>
</protein>
<feature type="compositionally biased region" description="Polar residues" evidence="1">
    <location>
        <begin position="1"/>
        <end position="14"/>
    </location>
</feature>
<dbReference type="SMR" id="B4G9M7"/>
<feature type="compositionally biased region" description="Polar residues" evidence="1">
    <location>
        <begin position="46"/>
        <end position="56"/>
    </location>
</feature>
<evidence type="ECO:0000313" key="3">
    <source>
        <dbReference type="Proteomes" id="UP000008744"/>
    </source>
</evidence>
<dbReference type="STRING" id="7234.B4G9M7"/>